<evidence type="ECO:0000256" key="1">
    <source>
        <dbReference type="SAM" id="MobiDB-lite"/>
    </source>
</evidence>
<feature type="transmembrane region" description="Helical" evidence="2">
    <location>
        <begin position="150"/>
        <end position="173"/>
    </location>
</feature>
<proteinExistence type="predicted"/>
<keyword evidence="4" id="KW-1185">Reference proteome</keyword>
<protein>
    <submittedName>
        <fullName evidence="3">Uncharacterized protein</fullName>
    </submittedName>
</protein>
<reference evidence="3 4" key="1">
    <citation type="submission" date="2017-03" db="EMBL/GenBank/DDBJ databases">
        <title>Genome Survey of Euroglyphus maynei.</title>
        <authorList>
            <person name="Arlian L.G."/>
            <person name="Morgan M.S."/>
            <person name="Rider S.D."/>
        </authorList>
    </citation>
    <scope>NUCLEOTIDE SEQUENCE [LARGE SCALE GENOMIC DNA]</scope>
    <source>
        <strain evidence="3">Arlian Lab</strain>
        <tissue evidence="3">Whole body</tissue>
    </source>
</reference>
<name>A0A1Y3B3Q4_EURMA</name>
<keyword evidence="2" id="KW-0472">Membrane</keyword>
<evidence type="ECO:0000256" key="2">
    <source>
        <dbReference type="SAM" id="Phobius"/>
    </source>
</evidence>
<keyword evidence="2" id="KW-0812">Transmembrane</keyword>
<feature type="compositionally biased region" description="Polar residues" evidence="1">
    <location>
        <begin position="36"/>
        <end position="54"/>
    </location>
</feature>
<comment type="caution">
    <text evidence="3">The sequence shown here is derived from an EMBL/GenBank/DDBJ whole genome shotgun (WGS) entry which is preliminary data.</text>
</comment>
<feature type="region of interest" description="Disordered" evidence="1">
    <location>
        <begin position="68"/>
        <end position="87"/>
    </location>
</feature>
<organism evidence="3 4">
    <name type="scientific">Euroglyphus maynei</name>
    <name type="common">Mayne's house dust mite</name>
    <dbReference type="NCBI Taxonomy" id="6958"/>
    <lineage>
        <taxon>Eukaryota</taxon>
        <taxon>Metazoa</taxon>
        <taxon>Ecdysozoa</taxon>
        <taxon>Arthropoda</taxon>
        <taxon>Chelicerata</taxon>
        <taxon>Arachnida</taxon>
        <taxon>Acari</taxon>
        <taxon>Acariformes</taxon>
        <taxon>Sarcoptiformes</taxon>
        <taxon>Astigmata</taxon>
        <taxon>Psoroptidia</taxon>
        <taxon>Analgoidea</taxon>
        <taxon>Pyroglyphidae</taxon>
        <taxon>Pyroglyphinae</taxon>
        <taxon>Euroglyphus</taxon>
    </lineage>
</organism>
<sequence length="257" mass="29898">MKSFEQLNEESNNANVEQNNPAPPQQQKQLSDPLPESNSPDHTNDSHQVPSSTFHAEGSVLNSKHKPFVENRNIPSEDNKPLNRNQQQSIVSENVLVNPITTHMEQNQHPVNNNIYKRKLLAERVGFVSVIMEIIPDEVELFFESFNISLHAIIFTSIVAFFWCLMKLFIFFVSSSKKVRELQDTICQTQRKLYYFEAEKDKIKEEYVVCRDEVCFYFNSTIQINFPPFLNESLPVIKTIFIGLKNVNINWNKKMKN</sequence>
<dbReference type="Proteomes" id="UP000194236">
    <property type="component" value="Unassembled WGS sequence"/>
</dbReference>
<gene>
    <name evidence="3" type="ORF">BLA29_008820</name>
</gene>
<feature type="region of interest" description="Disordered" evidence="1">
    <location>
        <begin position="1"/>
        <end position="54"/>
    </location>
</feature>
<feature type="compositionally biased region" description="Low complexity" evidence="1">
    <location>
        <begin position="9"/>
        <end position="20"/>
    </location>
</feature>
<dbReference type="AlphaFoldDB" id="A0A1Y3B3Q4"/>
<evidence type="ECO:0000313" key="3">
    <source>
        <dbReference type="EMBL" id="OTF74523.1"/>
    </source>
</evidence>
<evidence type="ECO:0000313" key="4">
    <source>
        <dbReference type="Proteomes" id="UP000194236"/>
    </source>
</evidence>
<keyword evidence="2" id="KW-1133">Transmembrane helix</keyword>
<accession>A0A1Y3B3Q4</accession>
<dbReference type="OrthoDB" id="6022771at2759"/>
<dbReference type="EMBL" id="MUJZ01046659">
    <property type="protein sequence ID" value="OTF74523.1"/>
    <property type="molecule type" value="Genomic_DNA"/>
</dbReference>